<accession>A0AA37K9Q7</accession>
<name>A0AA37K9Q7_9BACT</name>
<gene>
    <name evidence="3" type="ORF">CE91St3_29880</name>
</gene>
<reference evidence="3" key="1">
    <citation type="submission" date="2022-01" db="EMBL/GenBank/DDBJ databases">
        <title>Novel bile acid biosynthetic pathways are enriched in the microbiome of centenarians.</title>
        <authorList>
            <person name="Sato Y."/>
            <person name="Atarashi K."/>
            <person name="Plichta R.D."/>
            <person name="Arai Y."/>
            <person name="Sasajima S."/>
            <person name="Kearney M.S."/>
            <person name="Suda W."/>
            <person name="Takeshita K."/>
            <person name="Sasaki T."/>
            <person name="Okamoto S."/>
            <person name="Skelly N.A."/>
            <person name="Okamura Y."/>
            <person name="Vlamakis H."/>
            <person name="Li Y."/>
            <person name="Tanoue T."/>
            <person name="Takei H."/>
            <person name="Nittono H."/>
            <person name="Narushima S."/>
            <person name="Irie J."/>
            <person name="Itoh H."/>
            <person name="Moriya K."/>
            <person name="Sugiura Y."/>
            <person name="Suematsu M."/>
            <person name="Moritoki N."/>
            <person name="Shibata S."/>
            <person name="Littman R.D."/>
            <person name="Fischbach A.M."/>
            <person name="Uwamino Y."/>
            <person name="Inoue T."/>
            <person name="Honda A."/>
            <person name="Hattori M."/>
            <person name="Murai T."/>
            <person name="Xavier J.R."/>
            <person name="Hirose N."/>
            <person name="Honda K."/>
        </authorList>
    </citation>
    <scope>NUCLEOTIDE SEQUENCE</scope>
    <source>
        <strain evidence="3">CE91-St3</strain>
    </source>
</reference>
<dbReference type="AlphaFoldDB" id="A0AA37K9Q7"/>
<evidence type="ECO:0000256" key="1">
    <source>
        <dbReference type="SAM" id="MobiDB-lite"/>
    </source>
</evidence>
<feature type="domain" description="DUF4099" evidence="2">
    <location>
        <begin position="21"/>
        <end position="92"/>
    </location>
</feature>
<evidence type="ECO:0000313" key="4">
    <source>
        <dbReference type="Proteomes" id="UP001055114"/>
    </source>
</evidence>
<evidence type="ECO:0000259" key="2">
    <source>
        <dbReference type="Pfam" id="PF13351"/>
    </source>
</evidence>
<proteinExistence type="predicted"/>
<dbReference type="EMBL" id="BQNZ01000003">
    <property type="protein sequence ID" value="GKH73125.1"/>
    <property type="molecule type" value="Genomic_DNA"/>
</dbReference>
<dbReference type="InterPro" id="IPR025343">
    <property type="entry name" value="DUF4099"/>
</dbReference>
<protein>
    <recommendedName>
        <fullName evidence="2">DUF4099 domain-containing protein</fullName>
    </recommendedName>
</protein>
<sequence length="97" mass="10762">MNVESKKERNMKKENGNDMPFKADEVNWDELSGIGIMKDELELSGEMDTLLRGEKTKVMSLSLVLLGVDVVMDATLQLVRKGESPLLEIQGVTPLGK</sequence>
<evidence type="ECO:0000313" key="3">
    <source>
        <dbReference type="EMBL" id="GKH73125.1"/>
    </source>
</evidence>
<dbReference type="Pfam" id="PF13351">
    <property type="entry name" value="DUF4099"/>
    <property type="match status" value="1"/>
</dbReference>
<comment type="caution">
    <text evidence="3">The sequence shown here is derived from an EMBL/GenBank/DDBJ whole genome shotgun (WGS) entry which is preliminary data.</text>
</comment>
<feature type="region of interest" description="Disordered" evidence="1">
    <location>
        <begin position="1"/>
        <end position="22"/>
    </location>
</feature>
<dbReference type="Proteomes" id="UP001055114">
    <property type="component" value="Unassembled WGS sequence"/>
</dbReference>
<organism evidence="3 4">
    <name type="scientific">Parabacteroides merdae</name>
    <dbReference type="NCBI Taxonomy" id="46503"/>
    <lineage>
        <taxon>Bacteria</taxon>
        <taxon>Pseudomonadati</taxon>
        <taxon>Bacteroidota</taxon>
        <taxon>Bacteroidia</taxon>
        <taxon>Bacteroidales</taxon>
        <taxon>Tannerellaceae</taxon>
        <taxon>Parabacteroides</taxon>
    </lineage>
</organism>